<evidence type="ECO:0000313" key="7">
    <source>
        <dbReference type="Proteomes" id="UP000668403"/>
    </source>
</evidence>
<dbReference type="InterPro" id="IPR013595">
    <property type="entry name" value="Pept_S33_TAP-like_C"/>
</dbReference>
<evidence type="ECO:0000256" key="1">
    <source>
        <dbReference type="ARBA" id="ARBA00010088"/>
    </source>
</evidence>
<evidence type="ECO:0000256" key="3">
    <source>
        <dbReference type="ARBA" id="ARBA00022801"/>
    </source>
</evidence>
<keyword evidence="4" id="KW-0812">Transmembrane</keyword>
<organism evidence="6 7">
    <name type="scientific">Leucobacter tardus</name>
    <dbReference type="NCBI Taxonomy" id="501483"/>
    <lineage>
        <taxon>Bacteria</taxon>
        <taxon>Bacillati</taxon>
        <taxon>Actinomycetota</taxon>
        <taxon>Actinomycetes</taxon>
        <taxon>Micrococcales</taxon>
        <taxon>Microbacteriaceae</taxon>
        <taxon>Leucobacter</taxon>
    </lineage>
</organism>
<dbReference type="EMBL" id="JAGFBF010000001">
    <property type="protein sequence ID" value="MBO2988955.1"/>
    <property type="molecule type" value="Genomic_DNA"/>
</dbReference>
<keyword evidence="2" id="KW-0732">Signal</keyword>
<dbReference type="InterPro" id="IPR029058">
    <property type="entry name" value="AB_hydrolase_fold"/>
</dbReference>
<sequence length="523" mass="55256">MTDDETPRRRGPRAVIVTVAILVVVALGVYGILPLFIGSRAATDPEPGPLPEAPAASVEAFGAQEPEWWDCADGTQCADVYAPIDWADPAGDRITLRLVKQPATGGEAVGTLFVNPGGPGASGAGFVAGGVDGSVTQQVQAAYDIVGWDPRGVGASTPVDCYDDAQMDDYLFGDDEAENLEPGSDEWIAAAVDESTKFGEACAAETGPLIAHVGTDETVRDLDMLRAIFGEDTLDYIGYSYGTMIGARYADAYPERVGRLVLDGAMDPDTSEFDVVREQTRGFEAALRAYVADCLERDGCPLTGNVDTAMSQIGDLLQRVDAEPVTGDDGRIVTVNTLLTAIITPLYSPDSWSALDDLFSTVSAGDAQVALGLADFYFNREDGQYTDNQTEAFSAINCADYGSDFDAERMREQADELARIAPTIGPYQGYGEVSCARWPSAGESQRSAVSGAGAAPILVVGTTGDPATPYRWAESLAEQLESGVLVTYEGEGHTAYGENACVDETVDAYLLEGTVPATDPRCA</sequence>
<dbReference type="Proteomes" id="UP000668403">
    <property type="component" value="Unassembled WGS sequence"/>
</dbReference>
<dbReference type="Pfam" id="PF08386">
    <property type="entry name" value="Abhydrolase_4"/>
    <property type="match status" value="1"/>
</dbReference>
<evidence type="ECO:0000259" key="5">
    <source>
        <dbReference type="Pfam" id="PF08386"/>
    </source>
</evidence>
<evidence type="ECO:0000256" key="2">
    <source>
        <dbReference type="ARBA" id="ARBA00022729"/>
    </source>
</evidence>
<comment type="similarity">
    <text evidence="1">Belongs to the peptidase S33 family.</text>
</comment>
<name>A0A939QB29_9MICO</name>
<dbReference type="RefSeq" id="WP_208236715.1">
    <property type="nucleotide sequence ID" value="NZ_BAAAQU010000001.1"/>
</dbReference>
<keyword evidence="4" id="KW-1133">Transmembrane helix</keyword>
<feature type="domain" description="Peptidase S33 tripeptidyl aminopeptidase-like C-terminal" evidence="5">
    <location>
        <begin position="422"/>
        <end position="522"/>
    </location>
</feature>
<keyword evidence="4" id="KW-0472">Membrane</keyword>
<dbReference type="Gene3D" id="3.40.50.1820">
    <property type="entry name" value="alpha/beta hydrolase"/>
    <property type="match status" value="1"/>
</dbReference>
<dbReference type="PANTHER" id="PTHR43248:SF29">
    <property type="entry name" value="TRIPEPTIDYL AMINOPEPTIDASE"/>
    <property type="match status" value="1"/>
</dbReference>
<evidence type="ECO:0000313" key="6">
    <source>
        <dbReference type="EMBL" id="MBO2988955.1"/>
    </source>
</evidence>
<keyword evidence="7" id="KW-1185">Reference proteome</keyword>
<dbReference type="AlphaFoldDB" id="A0A939QB29"/>
<dbReference type="SUPFAM" id="SSF53474">
    <property type="entry name" value="alpha/beta-Hydrolases"/>
    <property type="match status" value="1"/>
</dbReference>
<evidence type="ECO:0000256" key="4">
    <source>
        <dbReference type="SAM" id="Phobius"/>
    </source>
</evidence>
<dbReference type="InterPro" id="IPR051601">
    <property type="entry name" value="Serine_prot/Carboxylest_S33"/>
</dbReference>
<protein>
    <submittedName>
        <fullName evidence="6">Alpha/beta fold hydrolase</fullName>
    </submittedName>
</protein>
<accession>A0A939QB29</accession>
<comment type="caution">
    <text evidence="6">The sequence shown here is derived from an EMBL/GenBank/DDBJ whole genome shotgun (WGS) entry which is preliminary data.</text>
</comment>
<reference evidence="6" key="1">
    <citation type="submission" date="2021-03" db="EMBL/GenBank/DDBJ databases">
        <title>Leucobacter chromiisoli sp. nov., isolated from chromium-containing soil of chemical plant.</title>
        <authorList>
            <person name="Xu Z."/>
        </authorList>
    </citation>
    <scope>NUCLEOTIDE SEQUENCE</scope>
    <source>
        <strain evidence="6">K 70/01</strain>
    </source>
</reference>
<feature type="transmembrane region" description="Helical" evidence="4">
    <location>
        <begin position="14"/>
        <end position="37"/>
    </location>
</feature>
<proteinExistence type="inferred from homology"/>
<dbReference type="PANTHER" id="PTHR43248">
    <property type="entry name" value="2-SUCCINYL-6-HYDROXY-2,4-CYCLOHEXADIENE-1-CARBOXYLATE SYNTHASE"/>
    <property type="match status" value="1"/>
</dbReference>
<dbReference type="GO" id="GO:0016787">
    <property type="term" value="F:hydrolase activity"/>
    <property type="evidence" value="ECO:0007669"/>
    <property type="project" value="UniProtKB-KW"/>
</dbReference>
<keyword evidence="3 6" id="KW-0378">Hydrolase</keyword>
<gene>
    <name evidence="6" type="ORF">J4H85_02920</name>
</gene>